<name>A0A2Z7C1X9_9LAMI</name>
<keyword evidence="4" id="KW-1185">Reference proteome</keyword>
<reference evidence="3 4" key="1">
    <citation type="journal article" date="2015" name="Proc. Natl. Acad. Sci. U.S.A.">
        <title>The resurrection genome of Boea hygrometrica: A blueprint for survival of dehydration.</title>
        <authorList>
            <person name="Xiao L."/>
            <person name="Yang G."/>
            <person name="Zhang L."/>
            <person name="Yang X."/>
            <person name="Zhao S."/>
            <person name="Ji Z."/>
            <person name="Zhou Q."/>
            <person name="Hu M."/>
            <person name="Wang Y."/>
            <person name="Chen M."/>
            <person name="Xu Y."/>
            <person name="Jin H."/>
            <person name="Xiao X."/>
            <person name="Hu G."/>
            <person name="Bao F."/>
            <person name="Hu Y."/>
            <person name="Wan P."/>
            <person name="Li L."/>
            <person name="Deng X."/>
            <person name="Kuang T."/>
            <person name="Xiang C."/>
            <person name="Zhu J.K."/>
            <person name="Oliver M.J."/>
            <person name="He Y."/>
        </authorList>
    </citation>
    <scope>NUCLEOTIDE SEQUENCE [LARGE SCALE GENOMIC DNA]</scope>
    <source>
        <strain evidence="4">cv. XS01</strain>
    </source>
</reference>
<dbReference type="EMBL" id="KQ999880">
    <property type="protein sequence ID" value="KZV40717.1"/>
    <property type="molecule type" value="Genomic_DNA"/>
</dbReference>
<evidence type="ECO:0000313" key="3">
    <source>
        <dbReference type="EMBL" id="KZV40717.1"/>
    </source>
</evidence>
<organism evidence="3 4">
    <name type="scientific">Dorcoceras hygrometricum</name>
    <dbReference type="NCBI Taxonomy" id="472368"/>
    <lineage>
        <taxon>Eukaryota</taxon>
        <taxon>Viridiplantae</taxon>
        <taxon>Streptophyta</taxon>
        <taxon>Embryophyta</taxon>
        <taxon>Tracheophyta</taxon>
        <taxon>Spermatophyta</taxon>
        <taxon>Magnoliopsida</taxon>
        <taxon>eudicotyledons</taxon>
        <taxon>Gunneridae</taxon>
        <taxon>Pentapetalae</taxon>
        <taxon>asterids</taxon>
        <taxon>lamiids</taxon>
        <taxon>Lamiales</taxon>
        <taxon>Gesneriaceae</taxon>
        <taxon>Didymocarpoideae</taxon>
        <taxon>Trichosporeae</taxon>
        <taxon>Loxocarpinae</taxon>
        <taxon>Dorcoceras</taxon>
    </lineage>
</organism>
<evidence type="ECO:0000313" key="4">
    <source>
        <dbReference type="Proteomes" id="UP000250235"/>
    </source>
</evidence>
<dbReference type="AlphaFoldDB" id="A0A2Z7C1X9"/>
<evidence type="ECO:0000256" key="1">
    <source>
        <dbReference type="SAM" id="Coils"/>
    </source>
</evidence>
<feature type="compositionally biased region" description="Low complexity" evidence="2">
    <location>
        <begin position="324"/>
        <end position="342"/>
    </location>
</feature>
<evidence type="ECO:0000256" key="2">
    <source>
        <dbReference type="SAM" id="MobiDB-lite"/>
    </source>
</evidence>
<sequence>MASSLISSSHHVDFESVFGFDDAGMVKMFETLITIGLKNFLGCPAVFYEADLIEFFTNGSARRKRILVLDDADETGDSAPEQPAAEIAAGAQVPIVDDPVATQPDVVPTVEATTDDPVAMIEKILNQLDTVAGTDGGDQPAAPATESTSWFDLPFMLARRESEGLLSSDTDEDLEQIFTEIDTAGTTAGTVSSEQTLDSVDETGPVTRTISSKKFAEEHMSIDDLLLQISYDMLLPSVTAAKITNIRLGESINIREVKEHDLYYASLPRISIHDKGKGILEEDEPGVDTDSFVRYFSDSDVESLAEIDVSSSDAPTEELPYFVESPESSSPISPHQESSSSSTDVSMHFDKDDILLDDNANVQPTFSDVPADISPFFDDLKTYISQRMDTATSDILSRLRTIERGIQDTLGKQNDYFRGLIQSARQDAQTQDNIQTLRFNEFRKNIMAQNASIFTGLADVQKEVQEINAKVDIMATNLETVKKDVEASKEALSHQLLEFQAQAQANHNILHAQLSELVAYINRGDDNKKGESSSSSRGPQPPPPPIDQIRGTGANVSIPDFAQRVDMAQRNIMERVMDTDRRESLLEAERDRERRRRELSGSKRRRRH</sequence>
<protein>
    <submittedName>
        <fullName evidence="3">Golgin candidate 5</fullName>
    </submittedName>
</protein>
<dbReference type="OrthoDB" id="1839257at2759"/>
<accession>A0A2Z7C1X9</accession>
<feature type="coiled-coil region" evidence="1">
    <location>
        <begin position="457"/>
        <end position="502"/>
    </location>
</feature>
<feature type="compositionally biased region" description="Basic and acidic residues" evidence="2">
    <location>
        <begin position="572"/>
        <end position="601"/>
    </location>
</feature>
<keyword evidence="1" id="KW-0175">Coiled coil</keyword>
<feature type="region of interest" description="Disordered" evidence="2">
    <location>
        <begin position="524"/>
        <end position="608"/>
    </location>
</feature>
<proteinExistence type="predicted"/>
<dbReference type="Proteomes" id="UP000250235">
    <property type="component" value="Unassembled WGS sequence"/>
</dbReference>
<feature type="region of interest" description="Disordered" evidence="2">
    <location>
        <begin position="323"/>
        <end position="345"/>
    </location>
</feature>
<gene>
    <name evidence="3" type="ORF">F511_22918</name>
</gene>